<proteinExistence type="inferred from homology"/>
<dbReference type="GO" id="GO:0042558">
    <property type="term" value="P:pteridine-containing compound metabolic process"/>
    <property type="evidence" value="ECO:0007669"/>
    <property type="project" value="InterPro"/>
</dbReference>
<comment type="caution">
    <text evidence="5">The sequence shown here is derived from an EMBL/GenBank/DDBJ whole genome shotgun (WGS) entry which is preliminary data.</text>
</comment>
<evidence type="ECO:0000313" key="5">
    <source>
        <dbReference type="EMBL" id="OIN96291.1"/>
    </source>
</evidence>
<evidence type="ECO:0000256" key="2">
    <source>
        <dbReference type="ARBA" id="ARBA00022603"/>
    </source>
</evidence>
<dbReference type="InterPro" id="IPR011005">
    <property type="entry name" value="Dihydropteroate_synth-like_sf"/>
</dbReference>
<dbReference type="EMBL" id="MNUO01000105">
    <property type="protein sequence ID" value="OIN96291.1"/>
    <property type="molecule type" value="Genomic_DNA"/>
</dbReference>
<dbReference type="PROSITE" id="PS50972">
    <property type="entry name" value="PTERIN_BINDING"/>
    <property type="match status" value="1"/>
</dbReference>
<keyword evidence="2" id="KW-0489">Methyltransferase</keyword>
<evidence type="ECO:0000259" key="4">
    <source>
        <dbReference type="PROSITE" id="PS50972"/>
    </source>
</evidence>
<dbReference type="GO" id="GO:0032259">
    <property type="term" value="P:methylation"/>
    <property type="evidence" value="ECO:0007669"/>
    <property type="project" value="UniProtKB-KW"/>
</dbReference>
<protein>
    <submittedName>
        <fullName evidence="5">Dihydropteroate synthase</fullName>
    </submittedName>
</protein>
<organism evidence="5 6">
    <name type="scientific">Candidatus Desantisbacteria bacterium CG1_02_38_46</name>
    <dbReference type="NCBI Taxonomy" id="1817893"/>
    <lineage>
        <taxon>Bacteria</taxon>
        <taxon>Candidatus Desantisiibacteriota</taxon>
    </lineage>
</organism>
<comment type="similarity">
    <text evidence="1">Belongs to the vitamin-B12 dependent methionine synthase family.</text>
</comment>
<dbReference type="PANTHER" id="PTHR45833:SF2">
    <property type="entry name" value="BIFUNCTIONAL HOMOCYSTEINE S-METHYLTRANSFERASE_5,10-METHYLENETETRAHYDROFOLATE REDUCTASE"/>
    <property type="match status" value="1"/>
</dbReference>
<sequence length="300" mass="32791">MILVGENLNVMSSVLGPAIKNREAKPVQEMAIKEKERGMDYIDINMGPARKQGPETMQWLVKTVQEVADLPLFLDTTNIEAIEAGLKVHKGKAIINSISCKPEVMNALLPLAKKYNAGFVGLLLGSEGIPRDANERAALAVELTTRAAESGIPSEDIWIDPIVLPVSSQQDQVRGCTEFMTMFKDILPGCRATCGLSNVSNGAPSELRPILNRTYLMILEKYGMSSAIVDAFDKELIQIAKGGYPPKVGGENLKKLVWDVVDGKEPVSKGGNLSEEEINYLKTTKVLLGHSLYSHSWLKL</sequence>
<dbReference type="GO" id="GO:0008705">
    <property type="term" value="F:methionine synthase activity"/>
    <property type="evidence" value="ECO:0007669"/>
    <property type="project" value="TreeGrafter"/>
</dbReference>
<evidence type="ECO:0000313" key="6">
    <source>
        <dbReference type="Proteomes" id="UP000182278"/>
    </source>
</evidence>
<dbReference type="GO" id="GO:0005829">
    <property type="term" value="C:cytosol"/>
    <property type="evidence" value="ECO:0007669"/>
    <property type="project" value="TreeGrafter"/>
</dbReference>
<dbReference type="Gene3D" id="3.20.20.20">
    <property type="entry name" value="Dihydropteroate synthase-like"/>
    <property type="match status" value="1"/>
</dbReference>
<dbReference type="AlphaFoldDB" id="A0A1J4SA73"/>
<dbReference type="InterPro" id="IPR000489">
    <property type="entry name" value="Pterin-binding_dom"/>
</dbReference>
<dbReference type="PANTHER" id="PTHR45833">
    <property type="entry name" value="METHIONINE SYNTHASE"/>
    <property type="match status" value="1"/>
</dbReference>
<dbReference type="STRING" id="1817893.AUJ66_06755"/>
<dbReference type="SUPFAM" id="SSF51717">
    <property type="entry name" value="Dihydropteroate synthetase-like"/>
    <property type="match status" value="1"/>
</dbReference>
<evidence type="ECO:0000256" key="1">
    <source>
        <dbReference type="ARBA" id="ARBA00010398"/>
    </source>
</evidence>
<dbReference type="Proteomes" id="UP000182278">
    <property type="component" value="Unassembled WGS sequence"/>
</dbReference>
<dbReference type="Pfam" id="PF00809">
    <property type="entry name" value="Pterin_bind"/>
    <property type="match status" value="1"/>
</dbReference>
<feature type="domain" description="Pterin-binding" evidence="4">
    <location>
        <begin position="1"/>
        <end position="268"/>
    </location>
</feature>
<dbReference type="InterPro" id="IPR050554">
    <property type="entry name" value="Met_Synthase/Corrinoid"/>
</dbReference>
<keyword evidence="3" id="KW-0808">Transferase</keyword>
<evidence type="ECO:0000256" key="3">
    <source>
        <dbReference type="ARBA" id="ARBA00022679"/>
    </source>
</evidence>
<gene>
    <name evidence="5" type="ORF">AUJ66_06755</name>
</gene>
<reference evidence="5 6" key="1">
    <citation type="journal article" date="2016" name="Environ. Microbiol.">
        <title>Genomic resolution of a cold subsurface aquifer community provides metabolic insights for novel microbes adapted to high CO concentrations.</title>
        <authorList>
            <person name="Probst A.J."/>
            <person name="Castelle C.J."/>
            <person name="Singh A."/>
            <person name="Brown C.T."/>
            <person name="Anantharaman K."/>
            <person name="Sharon I."/>
            <person name="Hug L.A."/>
            <person name="Burstein D."/>
            <person name="Emerson J.B."/>
            <person name="Thomas B.C."/>
            <person name="Banfield J.F."/>
        </authorList>
    </citation>
    <scope>NUCLEOTIDE SEQUENCE [LARGE SCALE GENOMIC DNA]</scope>
    <source>
        <strain evidence="5">CG1_02_38_46</strain>
    </source>
</reference>
<name>A0A1J4SA73_9BACT</name>
<accession>A0A1J4SA73</accession>